<proteinExistence type="inferred from homology"/>
<evidence type="ECO:0000256" key="2">
    <source>
        <dbReference type="ARBA" id="ARBA00022884"/>
    </source>
</evidence>
<dbReference type="HAMAP" id="MF_00360">
    <property type="entry name" value="Ribosomal_bS6"/>
    <property type="match status" value="1"/>
</dbReference>
<dbReference type="GO" id="GO:0005840">
    <property type="term" value="C:ribosome"/>
    <property type="evidence" value="ECO:0007669"/>
    <property type="project" value="UniProtKB-KW"/>
</dbReference>
<dbReference type="SUPFAM" id="SSF54995">
    <property type="entry name" value="Ribosomal protein S6"/>
    <property type="match status" value="1"/>
</dbReference>
<dbReference type="Proteomes" id="UP000094197">
    <property type="component" value="Chromosome 1"/>
</dbReference>
<dbReference type="NCBIfam" id="TIGR00166">
    <property type="entry name" value="S6"/>
    <property type="match status" value="1"/>
</dbReference>
<dbReference type="GO" id="GO:0003735">
    <property type="term" value="F:structural constituent of ribosome"/>
    <property type="evidence" value="ECO:0007669"/>
    <property type="project" value="InterPro"/>
</dbReference>
<dbReference type="InterPro" id="IPR014717">
    <property type="entry name" value="Transl_elong_EF1B/ribsomal_bS6"/>
</dbReference>
<evidence type="ECO:0000313" key="8">
    <source>
        <dbReference type="EMBL" id="AOP33732.1"/>
    </source>
</evidence>
<dbReference type="AlphaFoldDB" id="A0A1D7UVW9"/>
<protein>
    <recommendedName>
        <fullName evidence="6 7">Small ribosomal subunit protein bS6</fullName>
    </recommendedName>
</protein>
<dbReference type="InterPro" id="IPR020814">
    <property type="entry name" value="Ribosomal_S6_plastid/chlpt"/>
</dbReference>
<evidence type="ECO:0000256" key="5">
    <source>
        <dbReference type="ARBA" id="ARBA00035104"/>
    </source>
</evidence>
<evidence type="ECO:0000256" key="4">
    <source>
        <dbReference type="ARBA" id="ARBA00023274"/>
    </source>
</evidence>
<dbReference type="OrthoDB" id="9812702at2"/>
<keyword evidence="3 7" id="KW-0689">Ribosomal protein</keyword>
<comment type="function">
    <text evidence="5 7">Binds together with bS18 to 16S ribosomal RNA.</text>
</comment>
<dbReference type="CDD" id="cd00473">
    <property type="entry name" value="bS6"/>
    <property type="match status" value="1"/>
</dbReference>
<dbReference type="GO" id="GO:0019843">
    <property type="term" value="F:rRNA binding"/>
    <property type="evidence" value="ECO:0007669"/>
    <property type="project" value="UniProtKB-UniRule"/>
</dbReference>
<accession>A0A1D7UVW9</accession>
<organism evidence="8 9">
    <name type="scientific">Leptospira tipperaryensis</name>
    <dbReference type="NCBI Taxonomy" id="2564040"/>
    <lineage>
        <taxon>Bacteria</taxon>
        <taxon>Pseudomonadati</taxon>
        <taxon>Spirochaetota</taxon>
        <taxon>Spirochaetia</taxon>
        <taxon>Leptospirales</taxon>
        <taxon>Leptospiraceae</taxon>
        <taxon>Leptospira</taxon>
    </lineage>
</organism>
<evidence type="ECO:0000256" key="7">
    <source>
        <dbReference type="HAMAP-Rule" id="MF_00360"/>
    </source>
</evidence>
<keyword evidence="9" id="KW-1185">Reference proteome</keyword>
<keyword evidence="2 7" id="KW-0694">RNA-binding</keyword>
<name>A0A1D7UVW9_9LEPT</name>
<gene>
    <name evidence="7" type="primary">rpsF</name>
    <name evidence="8" type="ORF">A0128_07670</name>
</gene>
<evidence type="ECO:0000256" key="6">
    <source>
        <dbReference type="ARBA" id="ARBA00035294"/>
    </source>
</evidence>
<keyword evidence="7" id="KW-0699">rRNA-binding</keyword>
<dbReference type="GO" id="GO:1990904">
    <property type="term" value="C:ribonucleoprotein complex"/>
    <property type="evidence" value="ECO:0007669"/>
    <property type="project" value="UniProtKB-KW"/>
</dbReference>
<dbReference type="RefSeq" id="WP_069606967.1">
    <property type="nucleotide sequence ID" value="NZ_CP015217.1"/>
</dbReference>
<dbReference type="Gene3D" id="3.30.70.60">
    <property type="match status" value="1"/>
</dbReference>
<keyword evidence="4 7" id="KW-0687">Ribonucleoprotein</keyword>
<dbReference type="GO" id="GO:0006412">
    <property type="term" value="P:translation"/>
    <property type="evidence" value="ECO:0007669"/>
    <property type="project" value="UniProtKB-UniRule"/>
</dbReference>
<dbReference type="EMBL" id="CP015217">
    <property type="protein sequence ID" value="AOP33732.1"/>
    <property type="molecule type" value="Genomic_DNA"/>
</dbReference>
<evidence type="ECO:0000256" key="1">
    <source>
        <dbReference type="ARBA" id="ARBA00009512"/>
    </source>
</evidence>
<evidence type="ECO:0000256" key="3">
    <source>
        <dbReference type="ARBA" id="ARBA00022980"/>
    </source>
</evidence>
<dbReference type="InterPro" id="IPR000529">
    <property type="entry name" value="Ribosomal_bS6"/>
</dbReference>
<sequence length="91" mass="10548">MRNYELTTITRVSSREVAKTEVQETLGKHSVSITSDEDWGQRKLWHPIKHEEQGIFHHYKCSASPEAIAKVEKDFLINQNILRSMVVRLNG</sequence>
<dbReference type="InterPro" id="IPR035980">
    <property type="entry name" value="Ribosomal_bS6_sf"/>
</dbReference>
<dbReference type="Pfam" id="PF01250">
    <property type="entry name" value="Ribosomal_S6"/>
    <property type="match status" value="1"/>
</dbReference>
<comment type="similarity">
    <text evidence="1 7">Belongs to the bacterial ribosomal protein bS6 family.</text>
</comment>
<reference evidence="8 9" key="1">
    <citation type="submission" date="2016-04" db="EMBL/GenBank/DDBJ databases">
        <title>Complete genome seqeunce of Leptospira alstonii serovar Room22.</title>
        <authorList>
            <person name="Nally J.E."/>
            <person name="Bayles D.O."/>
            <person name="Hurley D."/>
            <person name="Fanning S."/>
            <person name="McMahon B.J."/>
            <person name="Arent Z."/>
        </authorList>
    </citation>
    <scope>NUCLEOTIDE SEQUENCE [LARGE SCALE GENOMIC DNA]</scope>
    <source>
        <strain evidence="8 9">GWTS #1</strain>
    </source>
</reference>
<dbReference type="KEGG" id="laj:A0128_07670"/>
<evidence type="ECO:0000313" key="9">
    <source>
        <dbReference type="Proteomes" id="UP000094197"/>
    </source>
</evidence>